<dbReference type="Proteomes" id="UP000666369">
    <property type="component" value="Unassembled WGS sequence"/>
</dbReference>
<evidence type="ECO:0000256" key="2">
    <source>
        <dbReference type="ARBA" id="ARBA00022448"/>
    </source>
</evidence>
<evidence type="ECO:0000256" key="7">
    <source>
        <dbReference type="SAM" id="Phobius"/>
    </source>
</evidence>
<dbReference type="EMBL" id="JAADJT010000008">
    <property type="protein sequence ID" value="NGZ86347.1"/>
    <property type="molecule type" value="Genomic_DNA"/>
</dbReference>
<evidence type="ECO:0000256" key="3">
    <source>
        <dbReference type="ARBA" id="ARBA00022692"/>
    </source>
</evidence>
<protein>
    <submittedName>
        <fullName evidence="8">MFS transporter</fullName>
    </submittedName>
</protein>
<dbReference type="SUPFAM" id="SSF103473">
    <property type="entry name" value="MFS general substrate transporter"/>
    <property type="match status" value="1"/>
</dbReference>
<dbReference type="InterPro" id="IPR011701">
    <property type="entry name" value="MFS"/>
</dbReference>
<keyword evidence="9" id="KW-1185">Reference proteome</keyword>
<feature type="compositionally biased region" description="Polar residues" evidence="6">
    <location>
        <begin position="12"/>
        <end position="26"/>
    </location>
</feature>
<keyword evidence="5 7" id="KW-0472">Membrane</keyword>
<feature type="transmembrane region" description="Helical" evidence="7">
    <location>
        <begin position="75"/>
        <end position="92"/>
    </location>
</feature>
<feature type="transmembrane region" description="Helical" evidence="7">
    <location>
        <begin position="127"/>
        <end position="149"/>
    </location>
</feature>
<proteinExistence type="predicted"/>
<evidence type="ECO:0000256" key="6">
    <source>
        <dbReference type="SAM" id="MobiDB-lite"/>
    </source>
</evidence>
<dbReference type="InterPro" id="IPR036259">
    <property type="entry name" value="MFS_trans_sf"/>
</dbReference>
<feature type="transmembrane region" description="Helical" evidence="7">
    <location>
        <begin position="224"/>
        <end position="250"/>
    </location>
</feature>
<feature type="transmembrane region" description="Helical" evidence="7">
    <location>
        <begin position="192"/>
        <end position="212"/>
    </location>
</feature>
<feature type="transmembrane region" description="Helical" evidence="7">
    <location>
        <begin position="389"/>
        <end position="410"/>
    </location>
</feature>
<evidence type="ECO:0000256" key="1">
    <source>
        <dbReference type="ARBA" id="ARBA00004141"/>
    </source>
</evidence>
<sequence length="553" mass="58769">MEDQDEYAPHQWSPQERPQLPGSPSTPDHPLPRRVAFGLVALVLAMAGGLSNGLVIANLLNLQGSFGAYATEMQWLPAAYVMANVSMNLLLVKFRQQYGLQLFTELFLALYALVAFAHLYAHNLPTAIAVRAAHGLVGAALTVLAANYCVQAFPAVHRIKALVLGFGASQLALPLARVISSELLEIGEWQGLVWFEAGLSLLALGCVLLLKLPRGDRTRAFEKIDFVTFALFAPGVALLCAALALGRYVWWLEAPWVGASLAGALLLIAAALLIERSRERPLLDVRWLGSGQIARLALSVLLIRIVLAEGVGVVGLFQALGLHTDQMHTMFCCVLAGSVLGLVVSAATIKPTNLNRSLLVALALIATGALMDAGVTSDTRPEQMYLSQFMLAFGSTFFFGPTLLAGFGPVLQEPRYLVSLSVMFAITQNLGGLLGNALVGTFQIVREKYHSSYLVEHLSLADPQVAARVQAAAGAFSGGLSDPAARAGQGLATLAGAATRQANVLAYNDVFMSLGVIAIAVMAWLFLSEFWTFCLGCAGQRAAAAPSTSTSSH</sequence>
<gene>
    <name evidence="8" type="ORF">GW587_19060</name>
</gene>
<evidence type="ECO:0000313" key="9">
    <source>
        <dbReference type="Proteomes" id="UP000666369"/>
    </source>
</evidence>
<evidence type="ECO:0000256" key="4">
    <source>
        <dbReference type="ARBA" id="ARBA00022989"/>
    </source>
</evidence>
<feature type="transmembrane region" description="Helical" evidence="7">
    <location>
        <begin position="296"/>
        <end position="321"/>
    </location>
</feature>
<feature type="transmembrane region" description="Helical" evidence="7">
    <location>
        <begin position="327"/>
        <end position="346"/>
    </location>
</feature>
<dbReference type="Pfam" id="PF07690">
    <property type="entry name" value="MFS_1"/>
    <property type="match status" value="1"/>
</dbReference>
<comment type="caution">
    <text evidence="8">The sequence shown here is derived from an EMBL/GenBank/DDBJ whole genome shotgun (WGS) entry which is preliminary data.</text>
</comment>
<evidence type="ECO:0000256" key="5">
    <source>
        <dbReference type="ARBA" id="ARBA00023136"/>
    </source>
</evidence>
<feature type="transmembrane region" description="Helical" evidence="7">
    <location>
        <begin position="99"/>
        <end position="121"/>
    </location>
</feature>
<name>A0ABX0FPD4_9BURK</name>
<keyword evidence="3 7" id="KW-0812">Transmembrane</keyword>
<organism evidence="8 9">
    <name type="scientific">Duganella aceris</name>
    <dbReference type="NCBI Taxonomy" id="2703883"/>
    <lineage>
        <taxon>Bacteria</taxon>
        <taxon>Pseudomonadati</taxon>
        <taxon>Pseudomonadota</taxon>
        <taxon>Betaproteobacteria</taxon>
        <taxon>Burkholderiales</taxon>
        <taxon>Oxalobacteraceae</taxon>
        <taxon>Telluria group</taxon>
        <taxon>Duganella</taxon>
    </lineage>
</organism>
<keyword evidence="4 7" id="KW-1133">Transmembrane helix</keyword>
<evidence type="ECO:0000313" key="8">
    <source>
        <dbReference type="EMBL" id="NGZ86347.1"/>
    </source>
</evidence>
<feature type="transmembrane region" description="Helical" evidence="7">
    <location>
        <begin position="35"/>
        <end position="55"/>
    </location>
</feature>
<dbReference type="PANTHER" id="PTHR42718">
    <property type="entry name" value="MAJOR FACILITATOR SUPERFAMILY MULTIDRUG TRANSPORTER MFSC"/>
    <property type="match status" value="1"/>
</dbReference>
<feature type="transmembrane region" description="Helical" evidence="7">
    <location>
        <begin position="161"/>
        <end position="180"/>
    </location>
</feature>
<dbReference type="PANTHER" id="PTHR42718:SF9">
    <property type="entry name" value="MAJOR FACILITATOR SUPERFAMILY MULTIDRUG TRANSPORTER MFSC"/>
    <property type="match status" value="1"/>
</dbReference>
<feature type="transmembrane region" description="Helical" evidence="7">
    <location>
        <begin position="510"/>
        <end position="527"/>
    </location>
</feature>
<reference evidence="9" key="1">
    <citation type="submission" date="2023-07" db="EMBL/GenBank/DDBJ databases">
        <title>Duganella aceri sp. nov., isolated from tree sap.</title>
        <authorList>
            <person name="Kim I.S."/>
        </authorList>
    </citation>
    <scope>NUCLEOTIDE SEQUENCE [LARGE SCALE GENOMIC DNA]</scope>
    <source>
        <strain evidence="9">SAP-35</strain>
    </source>
</reference>
<dbReference type="Gene3D" id="1.20.1720.10">
    <property type="entry name" value="Multidrug resistance protein D"/>
    <property type="match status" value="1"/>
</dbReference>
<feature type="transmembrane region" description="Helical" evidence="7">
    <location>
        <begin position="358"/>
        <end position="377"/>
    </location>
</feature>
<feature type="transmembrane region" description="Helical" evidence="7">
    <location>
        <begin position="256"/>
        <end position="275"/>
    </location>
</feature>
<dbReference type="RefSeq" id="WP_166106104.1">
    <property type="nucleotide sequence ID" value="NZ_JAADJT010000008.1"/>
</dbReference>
<accession>A0ABX0FPD4</accession>
<comment type="subcellular location">
    <subcellularLocation>
        <location evidence="1">Membrane</location>
        <topology evidence="1">Multi-pass membrane protein</topology>
    </subcellularLocation>
</comment>
<feature type="transmembrane region" description="Helical" evidence="7">
    <location>
        <begin position="422"/>
        <end position="445"/>
    </location>
</feature>
<feature type="region of interest" description="Disordered" evidence="6">
    <location>
        <begin position="1"/>
        <end position="27"/>
    </location>
</feature>
<keyword evidence="2" id="KW-0813">Transport</keyword>